<dbReference type="PANTHER" id="PTHR23131:SF4">
    <property type="entry name" value="METALLO-BETA-LACTAMASE SUPERFAMILY POTEIN"/>
    <property type="match status" value="1"/>
</dbReference>
<keyword evidence="3" id="KW-1185">Reference proteome</keyword>
<dbReference type="AlphaFoldDB" id="A0AA90N6V3"/>
<evidence type="ECO:0000259" key="1">
    <source>
        <dbReference type="SMART" id="SM00849"/>
    </source>
</evidence>
<dbReference type="InterPro" id="IPR001279">
    <property type="entry name" value="Metallo-B-lactamas"/>
</dbReference>
<dbReference type="RefSeq" id="WP_305110117.1">
    <property type="nucleotide sequence ID" value="NZ_JAUTIX010000001.1"/>
</dbReference>
<dbReference type="InterPro" id="IPR050662">
    <property type="entry name" value="Sec-metab_biosynth-thioest"/>
</dbReference>
<dbReference type="SMART" id="SM00849">
    <property type="entry name" value="Lactamase_B"/>
    <property type="match status" value="1"/>
</dbReference>
<dbReference type="Pfam" id="PF00753">
    <property type="entry name" value="Lactamase_B"/>
    <property type="match status" value="1"/>
</dbReference>
<dbReference type="Gene3D" id="1.10.10.10">
    <property type="entry name" value="Winged helix-like DNA-binding domain superfamily/Winged helix DNA-binding domain"/>
    <property type="match status" value="1"/>
</dbReference>
<dbReference type="InterPro" id="IPR036866">
    <property type="entry name" value="RibonucZ/Hydroxyglut_hydro"/>
</dbReference>
<name>A0AA90N6V3_9ACTN</name>
<dbReference type="PANTHER" id="PTHR23131">
    <property type="entry name" value="ENDORIBONUCLEASE LACTB2"/>
    <property type="match status" value="1"/>
</dbReference>
<dbReference type="SUPFAM" id="SSF56281">
    <property type="entry name" value="Metallo-hydrolase/oxidoreductase"/>
    <property type="match status" value="1"/>
</dbReference>
<dbReference type="Proteomes" id="UP001178281">
    <property type="component" value="Unassembled WGS sequence"/>
</dbReference>
<sequence>MTELASWTEAGPHEVAPGLYRIPLPLPITGLVAVNAYLAAGPDGVVLVDPGWATDENERALTQALGELGFGLDDIALTVATHHHGDHYSQGCLWSDTRGTPVLIGRGEAPSILDYSRDAPVRFPVQVGQLREEGAHELADRIAGSGVPNVESNARMAAPDGWLDHGDRIDLADGTLDVIATPGHTRGHVILRHTASGALITGDHVLPRITPSIGFEWSPEESPLSSFLASLDATLGLADGVMLPAHGPVLPGTHERVRELILHHEERLAEVLDQLGDGRDTAFAIAGAMHWTRRKLALDELPVEHRMIAVGEIRAHLEVLRERGDVTVVTDDGVRRYVVARR</sequence>
<gene>
    <name evidence="2" type="ORF">Q7X28_01850</name>
</gene>
<organism evidence="2 3">
    <name type="scientific">Tsukamurella strandjordii</name>
    <dbReference type="NCBI Taxonomy" id="147577"/>
    <lineage>
        <taxon>Bacteria</taxon>
        <taxon>Bacillati</taxon>
        <taxon>Actinomycetota</taxon>
        <taxon>Actinomycetes</taxon>
        <taxon>Mycobacteriales</taxon>
        <taxon>Tsukamurellaceae</taxon>
        <taxon>Tsukamurella</taxon>
    </lineage>
</organism>
<evidence type="ECO:0000313" key="2">
    <source>
        <dbReference type="EMBL" id="MDP0396662.1"/>
    </source>
</evidence>
<dbReference type="Gene3D" id="3.60.15.10">
    <property type="entry name" value="Ribonuclease Z/Hydroxyacylglutathione hydrolase-like"/>
    <property type="match status" value="1"/>
</dbReference>
<evidence type="ECO:0000313" key="3">
    <source>
        <dbReference type="Proteomes" id="UP001178281"/>
    </source>
</evidence>
<comment type="caution">
    <text evidence="2">The sequence shown here is derived from an EMBL/GenBank/DDBJ whole genome shotgun (WGS) entry which is preliminary data.</text>
</comment>
<reference evidence="2" key="1">
    <citation type="submission" date="2023-08" db="EMBL/GenBank/DDBJ databases">
        <title>The draft genome of Tsukamurella strandjordii strain 050030.</title>
        <authorList>
            <person name="Zhao F."/>
            <person name="Feng Y."/>
            <person name="Zong Z."/>
        </authorList>
    </citation>
    <scope>NUCLEOTIDE SEQUENCE</scope>
    <source>
        <strain evidence="2">050030</strain>
    </source>
</reference>
<dbReference type="InterPro" id="IPR036388">
    <property type="entry name" value="WH-like_DNA-bd_sf"/>
</dbReference>
<feature type="domain" description="Metallo-beta-lactamase" evidence="1">
    <location>
        <begin position="33"/>
        <end position="246"/>
    </location>
</feature>
<dbReference type="EMBL" id="JAUTIX010000001">
    <property type="protein sequence ID" value="MDP0396662.1"/>
    <property type="molecule type" value="Genomic_DNA"/>
</dbReference>
<accession>A0AA90N6V3</accession>
<proteinExistence type="predicted"/>
<protein>
    <submittedName>
        <fullName evidence="2">MBL fold metallo-hydrolase</fullName>
    </submittedName>
</protein>